<feature type="domain" description="HTH tetR-type" evidence="6">
    <location>
        <begin position="9"/>
        <end position="69"/>
    </location>
</feature>
<evidence type="ECO:0000313" key="8">
    <source>
        <dbReference type="Proteomes" id="UP001185069"/>
    </source>
</evidence>
<organism evidence="7 8">
    <name type="scientific">Arthrobacter russicus</name>
    <dbReference type="NCBI Taxonomy" id="172040"/>
    <lineage>
        <taxon>Bacteria</taxon>
        <taxon>Bacillati</taxon>
        <taxon>Actinomycetota</taxon>
        <taxon>Actinomycetes</taxon>
        <taxon>Micrococcales</taxon>
        <taxon>Micrococcaceae</taxon>
        <taxon>Arthrobacter</taxon>
    </lineage>
</organism>
<keyword evidence="3 5" id="KW-0238">DNA-binding</keyword>
<evidence type="ECO:0000256" key="1">
    <source>
        <dbReference type="ARBA" id="ARBA00022491"/>
    </source>
</evidence>
<dbReference type="PANTHER" id="PTHR30055">
    <property type="entry name" value="HTH-TYPE TRANSCRIPTIONAL REGULATOR RUTR"/>
    <property type="match status" value="1"/>
</dbReference>
<dbReference type="Pfam" id="PF13977">
    <property type="entry name" value="TetR_C_6"/>
    <property type="match status" value="1"/>
</dbReference>
<keyword evidence="4" id="KW-0804">Transcription</keyword>
<dbReference type="Gene3D" id="1.10.357.10">
    <property type="entry name" value="Tetracycline Repressor, domain 2"/>
    <property type="match status" value="1"/>
</dbReference>
<keyword evidence="1" id="KW-0678">Repressor</keyword>
<gene>
    <name evidence="7" type="ORF">JOE69_002167</name>
</gene>
<dbReference type="InterPro" id="IPR050109">
    <property type="entry name" value="HTH-type_TetR-like_transc_reg"/>
</dbReference>
<sequence length="200" mass="21714">MGTRDQNRAEREALIIQATSAAIAEMGFSAVRVTDIAERAGMTAGHISYYFPVKSELLMLAIRATEAELIDEAATSIAGMTDSWQRLERLIELSVAREVHDPDWALWLEIWAESLDHPEIAAIHHELDGRWRELLSQVLEAGMADGAFRRSPVADAAMLISTSLDGLSTQLTVGTPGFSPAELRRLATTLCSALLAPGTG</sequence>
<dbReference type="SUPFAM" id="SSF46689">
    <property type="entry name" value="Homeodomain-like"/>
    <property type="match status" value="1"/>
</dbReference>
<dbReference type="Pfam" id="PF00440">
    <property type="entry name" value="TetR_N"/>
    <property type="match status" value="1"/>
</dbReference>
<dbReference type="InterPro" id="IPR009057">
    <property type="entry name" value="Homeodomain-like_sf"/>
</dbReference>
<name>A0ABU1JBZ1_9MICC</name>
<evidence type="ECO:0000256" key="5">
    <source>
        <dbReference type="PROSITE-ProRule" id="PRU00335"/>
    </source>
</evidence>
<accession>A0ABU1JBZ1</accession>
<evidence type="ECO:0000256" key="2">
    <source>
        <dbReference type="ARBA" id="ARBA00023015"/>
    </source>
</evidence>
<protein>
    <submittedName>
        <fullName evidence="7">AcrR family transcriptional regulator</fullName>
    </submittedName>
</protein>
<keyword evidence="2" id="KW-0805">Transcription regulation</keyword>
<dbReference type="PROSITE" id="PS50977">
    <property type="entry name" value="HTH_TETR_2"/>
    <property type="match status" value="1"/>
</dbReference>
<keyword evidence="8" id="KW-1185">Reference proteome</keyword>
<dbReference type="PANTHER" id="PTHR30055:SF238">
    <property type="entry name" value="MYCOFACTOCIN BIOSYNTHESIS TRANSCRIPTIONAL REGULATOR MFTR-RELATED"/>
    <property type="match status" value="1"/>
</dbReference>
<evidence type="ECO:0000256" key="3">
    <source>
        <dbReference type="ARBA" id="ARBA00023125"/>
    </source>
</evidence>
<reference evidence="7 8" key="1">
    <citation type="submission" date="2023-07" db="EMBL/GenBank/DDBJ databases">
        <title>Sequencing the genomes of 1000 actinobacteria strains.</title>
        <authorList>
            <person name="Klenk H.-P."/>
        </authorList>
    </citation>
    <scope>NUCLEOTIDE SEQUENCE [LARGE SCALE GENOMIC DNA]</scope>
    <source>
        <strain evidence="7 8">DSM 14555</strain>
    </source>
</reference>
<dbReference type="EMBL" id="JAVDQF010000001">
    <property type="protein sequence ID" value="MDR6269929.1"/>
    <property type="molecule type" value="Genomic_DNA"/>
</dbReference>
<comment type="caution">
    <text evidence="7">The sequence shown here is derived from an EMBL/GenBank/DDBJ whole genome shotgun (WGS) entry which is preliminary data.</text>
</comment>
<dbReference type="RefSeq" id="WP_309798643.1">
    <property type="nucleotide sequence ID" value="NZ_BAAAHY010000005.1"/>
</dbReference>
<dbReference type="InterPro" id="IPR036271">
    <property type="entry name" value="Tet_transcr_reg_TetR-rel_C_sf"/>
</dbReference>
<dbReference type="InterPro" id="IPR001647">
    <property type="entry name" value="HTH_TetR"/>
</dbReference>
<evidence type="ECO:0000313" key="7">
    <source>
        <dbReference type="EMBL" id="MDR6269929.1"/>
    </source>
</evidence>
<feature type="DNA-binding region" description="H-T-H motif" evidence="5">
    <location>
        <begin position="32"/>
        <end position="51"/>
    </location>
</feature>
<dbReference type="PRINTS" id="PR00455">
    <property type="entry name" value="HTHTETR"/>
</dbReference>
<dbReference type="SUPFAM" id="SSF48498">
    <property type="entry name" value="Tetracyclin repressor-like, C-terminal domain"/>
    <property type="match status" value="1"/>
</dbReference>
<dbReference type="InterPro" id="IPR039538">
    <property type="entry name" value="BetI_C"/>
</dbReference>
<dbReference type="Proteomes" id="UP001185069">
    <property type="component" value="Unassembled WGS sequence"/>
</dbReference>
<evidence type="ECO:0000256" key="4">
    <source>
        <dbReference type="ARBA" id="ARBA00023163"/>
    </source>
</evidence>
<evidence type="ECO:0000259" key="6">
    <source>
        <dbReference type="PROSITE" id="PS50977"/>
    </source>
</evidence>
<proteinExistence type="predicted"/>